<evidence type="ECO:0000256" key="2">
    <source>
        <dbReference type="ARBA" id="ARBA00022692"/>
    </source>
</evidence>
<gene>
    <name evidence="10" type="ORF">J8F10_01285</name>
</gene>
<evidence type="ECO:0000256" key="3">
    <source>
        <dbReference type="ARBA" id="ARBA00022989"/>
    </source>
</evidence>
<dbReference type="InterPro" id="IPR001750">
    <property type="entry name" value="ND/Mrp_TM"/>
</dbReference>
<accession>A0ABS5BJP8</accession>
<feature type="domain" description="NADH-Ubiquinone oxidoreductase (complex I) chain 5 N-terminal" evidence="9">
    <location>
        <begin position="91"/>
        <end position="135"/>
    </location>
</feature>
<protein>
    <recommendedName>
        <fullName evidence="12">Oxidoreductase</fullName>
    </recommendedName>
</protein>
<keyword evidence="4 7" id="KW-0472">Membrane</keyword>
<dbReference type="Pfam" id="PF00361">
    <property type="entry name" value="Proton_antipo_M"/>
    <property type="match status" value="1"/>
</dbReference>
<comment type="subcellular location">
    <subcellularLocation>
        <location evidence="1">Endomembrane system</location>
        <topology evidence="1">Multi-pass membrane protein</topology>
    </subcellularLocation>
    <subcellularLocation>
        <location evidence="5">Membrane</location>
        <topology evidence="5">Multi-pass membrane protein</topology>
    </subcellularLocation>
</comment>
<feature type="transmembrane region" description="Helical" evidence="7">
    <location>
        <begin position="157"/>
        <end position="176"/>
    </location>
</feature>
<dbReference type="Pfam" id="PF00662">
    <property type="entry name" value="Proton_antipo_N"/>
    <property type="match status" value="1"/>
</dbReference>
<evidence type="ECO:0000256" key="5">
    <source>
        <dbReference type="RuleBase" id="RU000320"/>
    </source>
</evidence>
<feature type="compositionally biased region" description="Pro residues" evidence="6">
    <location>
        <begin position="457"/>
        <end position="467"/>
    </location>
</feature>
<feature type="transmembrane region" description="Helical" evidence="7">
    <location>
        <begin position="296"/>
        <end position="317"/>
    </location>
</feature>
<feature type="transmembrane region" description="Helical" evidence="7">
    <location>
        <begin position="134"/>
        <end position="151"/>
    </location>
</feature>
<evidence type="ECO:0000256" key="7">
    <source>
        <dbReference type="SAM" id="Phobius"/>
    </source>
</evidence>
<feature type="transmembrane region" description="Helical" evidence="7">
    <location>
        <begin position="272"/>
        <end position="290"/>
    </location>
</feature>
<name>A0ABS5BJP8_9BACT</name>
<sequence>MPDLAQLATLTGLVALATPMALVAVLGLPSLVGRPLSERATGRACRWFIALGFLATLAVFVLMLATGDRHVVVNLGNWVSIPDAHGGHPKYHFAVKFEFDRLSVPLALLSFSLCGTIGAFAVKYLHREPGYNRFFVLFSVFLAGMVMAALADTIETLFAGWELVGLSSALLVAFFHERPAPSRNGLRVWIVYRVSDAALLFAAVALHHVTGEGDFDQLMGAEPWPYGRAALPELQALGIGLLLLLAAAGKSALVPFSGWLPRAMEGPTPSSAVFYGALSVHLGAFLLLRLSPLITVSVWLALAVVALGLTTAVYAYLAGTVQTDIKSALSFASLTQVGIIVAEIGLGHWVPFLWYVALAHLLGHACLRTLQFLRAPTLLQDYRNLENAIGDRLPRAPGPLAAAPGRLRTRLYRFALERGYLDTFLNDFVARPFVLVFRWFDRLENTWTAFLNGTREPAPPAPPPAGDPKPVAELAEHRS</sequence>
<keyword evidence="2 5" id="KW-0812">Transmembrane</keyword>
<feature type="region of interest" description="Disordered" evidence="6">
    <location>
        <begin position="454"/>
        <end position="479"/>
    </location>
</feature>
<dbReference type="EMBL" id="JAGKQQ010000001">
    <property type="protein sequence ID" value="MBP3953935.1"/>
    <property type="molecule type" value="Genomic_DNA"/>
</dbReference>
<keyword evidence="3 7" id="KW-1133">Transmembrane helix</keyword>
<comment type="caution">
    <text evidence="10">The sequence shown here is derived from an EMBL/GenBank/DDBJ whole genome shotgun (WGS) entry which is preliminary data.</text>
</comment>
<evidence type="ECO:0000259" key="9">
    <source>
        <dbReference type="Pfam" id="PF00662"/>
    </source>
</evidence>
<evidence type="ECO:0000256" key="6">
    <source>
        <dbReference type="SAM" id="MobiDB-lite"/>
    </source>
</evidence>
<feature type="transmembrane region" description="Helical" evidence="7">
    <location>
        <begin position="44"/>
        <end position="65"/>
    </location>
</feature>
<proteinExistence type="predicted"/>
<dbReference type="PANTHER" id="PTHR42829">
    <property type="entry name" value="NADH-UBIQUINONE OXIDOREDUCTASE CHAIN 5"/>
    <property type="match status" value="1"/>
</dbReference>
<dbReference type="InterPro" id="IPR001516">
    <property type="entry name" value="Proton_antipo_N"/>
</dbReference>
<dbReference type="InterPro" id="IPR003945">
    <property type="entry name" value="NU5C-like"/>
</dbReference>
<feature type="transmembrane region" description="Helical" evidence="7">
    <location>
        <begin position="12"/>
        <end position="32"/>
    </location>
</feature>
<feature type="transmembrane region" description="Helical" evidence="7">
    <location>
        <begin position="234"/>
        <end position="260"/>
    </location>
</feature>
<dbReference type="RefSeq" id="WP_210651928.1">
    <property type="nucleotide sequence ID" value="NZ_JAGKQQ010000001.1"/>
</dbReference>
<evidence type="ECO:0000313" key="11">
    <source>
        <dbReference type="Proteomes" id="UP000676565"/>
    </source>
</evidence>
<evidence type="ECO:0000256" key="4">
    <source>
        <dbReference type="ARBA" id="ARBA00023136"/>
    </source>
</evidence>
<feature type="domain" description="NADH:quinone oxidoreductase/Mrp antiporter transmembrane" evidence="8">
    <location>
        <begin position="156"/>
        <end position="381"/>
    </location>
</feature>
<organism evidence="10 11">
    <name type="scientific">Gemmata palustris</name>
    <dbReference type="NCBI Taxonomy" id="2822762"/>
    <lineage>
        <taxon>Bacteria</taxon>
        <taxon>Pseudomonadati</taxon>
        <taxon>Planctomycetota</taxon>
        <taxon>Planctomycetia</taxon>
        <taxon>Gemmatales</taxon>
        <taxon>Gemmataceae</taxon>
        <taxon>Gemmata</taxon>
    </lineage>
</organism>
<dbReference type="Proteomes" id="UP000676565">
    <property type="component" value="Unassembled WGS sequence"/>
</dbReference>
<evidence type="ECO:0000259" key="8">
    <source>
        <dbReference type="Pfam" id="PF00361"/>
    </source>
</evidence>
<evidence type="ECO:0000256" key="1">
    <source>
        <dbReference type="ARBA" id="ARBA00004127"/>
    </source>
</evidence>
<dbReference type="PRINTS" id="PR01434">
    <property type="entry name" value="NADHDHGNASE5"/>
</dbReference>
<evidence type="ECO:0000313" key="10">
    <source>
        <dbReference type="EMBL" id="MBP3953935.1"/>
    </source>
</evidence>
<keyword evidence="11" id="KW-1185">Reference proteome</keyword>
<feature type="transmembrane region" description="Helical" evidence="7">
    <location>
        <begin position="102"/>
        <end position="122"/>
    </location>
</feature>
<feature type="transmembrane region" description="Helical" evidence="7">
    <location>
        <begin position="188"/>
        <end position="209"/>
    </location>
</feature>
<evidence type="ECO:0008006" key="12">
    <source>
        <dbReference type="Google" id="ProtNLM"/>
    </source>
</evidence>
<reference evidence="10 11" key="1">
    <citation type="submission" date="2021-04" db="EMBL/GenBank/DDBJ databases">
        <authorList>
            <person name="Ivanova A."/>
        </authorList>
    </citation>
    <scope>NUCLEOTIDE SEQUENCE [LARGE SCALE GENOMIC DNA]</scope>
    <source>
        <strain evidence="10 11">G18</strain>
    </source>
</reference>
<dbReference type="PANTHER" id="PTHR42829:SF2">
    <property type="entry name" value="NADH-UBIQUINONE OXIDOREDUCTASE CHAIN 5"/>
    <property type="match status" value="1"/>
</dbReference>